<proteinExistence type="predicted"/>
<gene>
    <name evidence="2" type="ORF">M408DRAFT_333110</name>
    <name evidence="1" type="ORF">M408DRAFT_334079</name>
</gene>
<reference evidence="1" key="3">
    <citation type="submission" date="2015-02" db="EMBL/GenBank/DDBJ databases">
        <title>Evolutionary Origins and Diversification of the Mycorrhizal Mutualists.</title>
        <authorList>
            <consortium name="DOE Joint Genome Institute"/>
            <consortium name="Mycorrhizal Genomics Consortium"/>
            <person name="Kohler A."/>
            <person name="Kuo A."/>
            <person name="Nagy L.G."/>
            <person name="Floudas D."/>
            <person name="Copeland A."/>
            <person name="Barry K.W."/>
            <person name="Cichocki N."/>
            <person name="Veneault-Fourrey C."/>
            <person name="LaButti K."/>
            <person name="Lindquist E.A."/>
            <person name="Lipzen A."/>
            <person name="Lundell T."/>
            <person name="Morin E."/>
            <person name="Murat C."/>
            <person name="Riley R."/>
            <person name="Ohm R."/>
            <person name="Sun H."/>
            <person name="Tunlid A."/>
            <person name="Henrissat B."/>
            <person name="Grigoriev I.V."/>
            <person name="Hibbett D.S."/>
            <person name="Martin F."/>
        </authorList>
    </citation>
    <scope>NUCLEOTIDE SEQUENCE</scope>
    <source>
        <strain evidence="1">MAFF 305830</strain>
    </source>
</reference>
<evidence type="ECO:0000313" key="1">
    <source>
        <dbReference type="EMBL" id="KIM20207.1"/>
    </source>
</evidence>
<sequence>MVWTLQVLDRVGQTKAQAKAQRASTSAIGNIIIGNTNVHRLCLIVFPSETPASCTV</sequence>
<reference evidence="3" key="2">
    <citation type="submission" date="2015-01" db="EMBL/GenBank/DDBJ databases">
        <title>Evolutionary Origins and Diversification of the Mycorrhizal Mutualists.</title>
        <authorList>
            <consortium name="DOE Joint Genome Institute"/>
            <consortium name="Mycorrhizal Genomics Consortium"/>
            <person name="Kohler A."/>
            <person name="Kuo A."/>
            <person name="Nagy L.G."/>
            <person name="Floudas D."/>
            <person name="Copeland A."/>
            <person name="Barry K.W."/>
            <person name="Cichocki N."/>
            <person name="Veneault-Fourrey C."/>
            <person name="LaButti K."/>
            <person name="Lindquist E.A."/>
            <person name="Lipzen A."/>
            <person name="Lundell T."/>
            <person name="Morin E."/>
            <person name="Murat C."/>
            <person name="Riley R."/>
            <person name="Ohm R."/>
            <person name="Sun H."/>
            <person name="Tunlid A."/>
            <person name="Henrissat B."/>
            <person name="Grigoriev I.V."/>
            <person name="Hibbett D.S."/>
            <person name="Martin F."/>
        </authorList>
    </citation>
    <scope>NUCLEOTIDE SEQUENCE [LARGE SCALE GENOMIC DNA]</scope>
    <source>
        <strain evidence="3">MAFF 305830</strain>
    </source>
</reference>
<evidence type="ECO:0000313" key="2">
    <source>
        <dbReference type="EMBL" id="KIM21981.1"/>
    </source>
</evidence>
<evidence type="ECO:0000313" key="3">
    <source>
        <dbReference type="Proteomes" id="UP000054097"/>
    </source>
</evidence>
<dbReference type="HOGENOM" id="CLU_3015657_0_0_1"/>
<dbReference type="EMBL" id="KN824366">
    <property type="protein sequence ID" value="KIM21981.1"/>
    <property type="molecule type" value="Genomic_DNA"/>
</dbReference>
<name>A0A0C2WRK4_SERVB</name>
<protein>
    <submittedName>
        <fullName evidence="1">Uncharacterized protein</fullName>
    </submittedName>
</protein>
<reference evidence="1 3" key="1">
    <citation type="submission" date="2014-04" db="EMBL/GenBank/DDBJ databases">
        <authorList>
            <consortium name="DOE Joint Genome Institute"/>
            <person name="Kuo A."/>
            <person name="Zuccaro A."/>
            <person name="Kohler A."/>
            <person name="Nagy L.G."/>
            <person name="Floudas D."/>
            <person name="Copeland A."/>
            <person name="Barry K.W."/>
            <person name="Cichocki N."/>
            <person name="Veneault-Fourrey C."/>
            <person name="LaButti K."/>
            <person name="Lindquist E.A."/>
            <person name="Lipzen A."/>
            <person name="Lundell T."/>
            <person name="Morin E."/>
            <person name="Murat C."/>
            <person name="Sun H."/>
            <person name="Tunlid A."/>
            <person name="Henrissat B."/>
            <person name="Grigoriev I.V."/>
            <person name="Hibbett D.S."/>
            <person name="Martin F."/>
            <person name="Nordberg H.P."/>
            <person name="Cantor M.N."/>
            <person name="Hua S.X."/>
        </authorList>
    </citation>
    <scope>NUCLEOTIDE SEQUENCE [LARGE SCALE GENOMIC DNA]</scope>
    <source>
        <strain evidence="1 3">MAFF 305830</strain>
    </source>
</reference>
<organism evidence="1 3">
    <name type="scientific">Serendipita vermifera MAFF 305830</name>
    <dbReference type="NCBI Taxonomy" id="933852"/>
    <lineage>
        <taxon>Eukaryota</taxon>
        <taxon>Fungi</taxon>
        <taxon>Dikarya</taxon>
        <taxon>Basidiomycota</taxon>
        <taxon>Agaricomycotina</taxon>
        <taxon>Agaricomycetes</taxon>
        <taxon>Sebacinales</taxon>
        <taxon>Serendipitaceae</taxon>
        <taxon>Serendipita</taxon>
    </lineage>
</organism>
<dbReference type="AlphaFoldDB" id="A0A0C2WRK4"/>
<dbReference type="EMBL" id="KN824462">
    <property type="protein sequence ID" value="KIM20207.1"/>
    <property type="molecule type" value="Genomic_DNA"/>
</dbReference>
<keyword evidence="3" id="KW-1185">Reference proteome</keyword>
<dbReference type="Proteomes" id="UP000054097">
    <property type="component" value="Unassembled WGS sequence"/>
</dbReference>
<accession>A0A0C2WRK4</accession>